<keyword evidence="2" id="KW-1185">Reference proteome</keyword>
<dbReference type="EMBL" id="CP003137">
    <property type="protein sequence ID" value="AEV95636.1"/>
    <property type="molecule type" value="Genomic_DNA"/>
</dbReference>
<protein>
    <submittedName>
        <fullName evidence="1">Uncharacterized protein</fullName>
    </submittedName>
</protein>
<dbReference type="HOGENOM" id="CLU_076350_0_0_9"/>
<evidence type="ECO:0000313" key="2">
    <source>
        <dbReference type="Proteomes" id="UP000005444"/>
    </source>
</evidence>
<organism evidence="1 2">
    <name type="scientific">Pediococcus claussenii (strain ATCC BAA-344 / DSM 14800 / JCM 18046 / KCTC 3811 / LMG 21948 / P06)</name>
    <dbReference type="NCBI Taxonomy" id="701521"/>
    <lineage>
        <taxon>Bacteria</taxon>
        <taxon>Bacillati</taxon>
        <taxon>Bacillota</taxon>
        <taxon>Bacilli</taxon>
        <taxon>Lactobacillales</taxon>
        <taxon>Lactobacillaceae</taxon>
        <taxon>Pediococcus</taxon>
    </lineage>
</organism>
<reference evidence="1 2" key="1">
    <citation type="journal article" date="2012" name="J. Bacteriol.">
        <title>Complete Genome Sequence of the Beer Spoilage Organism Pediococcus claussenii ATCC BAA-344T.</title>
        <authorList>
            <person name="Pittet V."/>
            <person name="Abegunde T."/>
            <person name="Marfleet T."/>
            <person name="Haakensen M."/>
            <person name="Morrow K."/>
            <person name="Jayaprakash T."/>
            <person name="Schroeder K."/>
            <person name="Trost B."/>
            <person name="Byrns S."/>
            <person name="Bergsveinson J."/>
            <person name="Kusalik A."/>
            <person name="Ziola B."/>
        </authorList>
    </citation>
    <scope>NUCLEOTIDE SEQUENCE [LARGE SCALE GENOMIC DNA]</scope>
    <source>
        <strain evidence="1 2">ATCC BAA-344</strain>
    </source>
</reference>
<dbReference type="eggNOG" id="COG2144">
    <property type="taxonomic scope" value="Bacteria"/>
</dbReference>
<name>G8PEM7_PEDCP</name>
<dbReference type="Proteomes" id="UP000005444">
    <property type="component" value="Chromosome"/>
</dbReference>
<dbReference type="STRING" id="701521.PECL_1412"/>
<dbReference type="PATRIC" id="fig|701521.8.peg.1316"/>
<evidence type="ECO:0000313" key="1">
    <source>
        <dbReference type="EMBL" id="AEV95636.1"/>
    </source>
</evidence>
<dbReference type="RefSeq" id="WP_014215830.1">
    <property type="nucleotide sequence ID" value="NC_016605.1"/>
</dbReference>
<dbReference type="KEGG" id="pce:PECL_1412"/>
<accession>G8PEM7</accession>
<sequence length="241" mass="26439">MKSYRYRDLTITSLNEEQELVTSTDISSGFGEMANDLIHCSLETTASFTLRTTLLELIAYGATPISIIDDLSLKFLPNGERVIKRLQSDLNEIGYDQIPINGSTEDNLKIDLTSVSVTANGLAKPKEQIKGAEFAVFQLGTPLVGEAVLNSLDKVFTVKRALEIRNDALICDMIPVGSQGIGHEISVLAKEYKLNSIVKTKSDLNLSAGPSTVLLVVSANVDRTEVEDNFPDLKYIARMKR</sequence>
<dbReference type="AlphaFoldDB" id="G8PEM7"/>
<gene>
    <name evidence="1" type="ordered locus">PECL_1412</name>
</gene>
<proteinExistence type="predicted"/>